<dbReference type="InterPro" id="IPR001509">
    <property type="entry name" value="Epimerase_deHydtase"/>
</dbReference>
<name>A0A248VD78_9BURK</name>
<evidence type="ECO:0000256" key="1">
    <source>
        <dbReference type="ARBA" id="ARBA00005125"/>
    </source>
</evidence>
<evidence type="ECO:0000313" key="5">
    <source>
        <dbReference type="Proteomes" id="UP000215158"/>
    </source>
</evidence>
<evidence type="ECO:0000256" key="2">
    <source>
        <dbReference type="ARBA" id="ARBA00007637"/>
    </source>
</evidence>
<dbReference type="OrthoDB" id="9769113at2"/>
<dbReference type="RefSeq" id="WP_095417285.1">
    <property type="nucleotide sequence ID" value="NZ_CP022989.1"/>
</dbReference>
<comment type="similarity">
    <text evidence="2">Belongs to the NAD(P)-dependent epimerase/dehydratase family.</text>
</comment>
<dbReference type="InterPro" id="IPR036291">
    <property type="entry name" value="NAD(P)-bd_dom_sf"/>
</dbReference>
<evidence type="ECO:0000313" key="4">
    <source>
        <dbReference type="EMBL" id="ASV96997.1"/>
    </source>
</evidence>
<accession>A0A248VD78</accession>
<gene>
    <name evidence="4" type="ORF">CJU94_01680</name>
</gene>
<proteinExistence type="inferred from homology"/>
<dbReference type="Pfam" id="PF01370">
    <property type="entry name" value="Epimerase"/>
    <property type="match status" value="2"/>
</dbReference>
<reference evidence="4 5" key="1">
    <citation type="submission" date="2017-08" db="EMBL/GenBank/DDBJ databases">
        <title>Identification and genetic characteristics of simultaneous BTEX- and naphthalene-degrading Paraburkholderia sp. BN5 isolated from petroleum-contaminated soil.</title>
        <authorList>
            <person name="Lee Y."/>
            <person name="Jeon C.O."/>
        </authorList>
    </citation>
    <scope>NUCLEOTIDE SEQUENCE [LARGE SCALE GENOMIC DNA]</scope>
    <source>
        <strain evidence="4 5">BN5</strain>
    </source>
</reference>
<sequence length="384" mass="41592">MKVLITGGAGFIGSSLARKLCADNAEVTVLDNLSPQIHGDDPIVTSAIFASLPASAHFVKGSVTDRAVLERVMQGQDAIVHLAAETGTGQSMYEVDRYVDVNVHGTALILDILVKNSRNSVRKVVVASSRAIYGEGKYLSPVAGVLYPGPRQEKDMLEGQFEHLCPVSGEAMECVPTDEESKIHPTSLYGITKQTQEQMVMTTCRSIGIAASALRYQNVYGPGQSLSNPYTGILSIFSTRIKNGNPINIFEDGLESRDFVYIDDVVDATYAALTDANAADNVFGIGSGVRTSVMDVAKTLCEVYASDVSVAVTGAFRLGDVRHVYADLTKAREMLGFEPKVSFSEGITRFAQWVDRQQVMTDTYEKSIAEMREKGLYKGCERAA</sequence>
<organism evidence="4 5">
    <name type="scientific">Paraburkholderia aromaticivorans</name>
    <dbReference type="NCBI Taxonomy" id="2026199"/>
    <lineage>
        <taxon>Bacteria</taxon>
        <taxon>Pseudomonadati</taxon>
        <taxon>Pseudomonadota</taxon>
        <taxon>Betaproteobacteria</taxon>
        <taxon>Burkholderiales</taxon>
        <taxon>Burkholderiaceae</taxon>
        <taxon>Paraburkholderia</taxon>
    </lineage>
</organism>
<feature type="domain" description="NAD-dependent epimerase/dehydratase" evidence="3">
    <location>
        <begin position="171"/>
        <end position="286"/>
    </location>
</feature>
<evidence type="ECO:0000259" key="3">
    <source>
        <dbReference type="Pfam" id="PF01370"/>
    </source>
</evidence>
<dbReference type="EMBL" id="CP022989">
    <property type="protein sequence ID" value="ASV96997.1"/>
    <property type="molecule type" value="Genomic_DNA"/>
</dbReference>
<dbReference type="PANTHER" id="PTHR43000">
    <property type="entry name" value="DTDP-D-GLUCOSE 4,6-DEHYDRATASE-RELATED"/>
    <property type="match status" value="1"/>
</dbReference>
<dbReference type="PRINTS" id="PR01713">
    <property type="entry name" value="NUCEPIMERASE"/>
</dbReference>
<protein>
    <submittedName>
        <fullName evidence="4">Epimerase</fullName>
    </submittedName>
</protein>
<keyword evidence="5" id="KW-1185">Reference proteome</keyword>
<feature type="domain" description="NAD-dependent epimerase/dehydratase" evidence="3">
    <location>
        <begin position="3"/>
        <end position="138"/>
    </location>
</feature>
<dbReference type="Proteomes" id="UP000215158">
    <property type="component" value="Chromosome 1"/>
</dbReference>
<dbReference type="AlphaFoldDB" id="A0A248VD78"/>
<dbReference type="Gene3D" id="3.40.50.720">
    <property type="entry name" value="NAD(P)-binding Rossmann-like Domain"/>
    <property type="match status" value="1"/>
</dbReference>
<dbReference type="KEGG" id="parb:CJU94_01680"/>
<dbReference type="SUPFAM" id="SSF51735">
    <property type="entry name" value="NAD(P)-binding Rossmann-fold domains"/>
    <property type="match status" value="1"/>
</dbReference>
<comment type="pathway">
    <text evidence="1">Bacterial outer membrane biogenesis; LPS O-antigen biosynthesis.</text>
</comment>